<dbReference type="PANTHER" id="PTHR38590:SF1">
    <property type="entry name" value="BLL0828 PROTEIN"/>
    <property type="match status" value="1"/>
</dbReference>
<dbReference type="KEGG" id="srho:HH216_21270"/>
<name>A0A7L5DRA9_9BACT</name>
<feature type="domain" description="DUF559" evidence="1">
    <location>
        <begin position="3"/>
        <end position="108"/>
    </location>
</feature>
<keyword evidence="3" id="KW-1185">Reference proteome</keyword>
<dbReference type="SUPFAM" id="SSF52980">
    <property type="entry name" value="Restriction endonuclease-like"/>
    <property type="match status" value="1"/>
</dbReference>
<sequence>MKELRRELRQRQTEAETILWGLLRDRKVVGAKFRRQHSFGYFIVDFYCQAYRLVIELDGSVHNSPEARLADEEREGVLRDLGVLVIRFSNDEVLYDVNHVLEKIREILV</sequence>
<evidence type="ECO:0000313" key="3">
    <source>
        <dbReference type="Proteomes" id="UP000501128"/>
    </source>
</evidence>
<dbReference type="Proteomes" id="UP000501128">
    <property type="component" value="Chromosome"/>
</dbReference>
<accession>A0A7L5DRA9</accession>
<dbReference type="GO" id="GO:0004519">
    <property type="term" value="F:endonuclease activity"/>
    <property type="evidence" value="ECO:0007669"/>
    <property type="project" value="UniProtKB-KW"/>
</dbReference>
<dbReference type="CDD" id="cd01038">
    <property type="entry name" value="Endonuclease_DUF559"/>
    <property type="match status" value="1"/>
</dbReference>
<evidence type="ECO:0000259" key="1">
    <source>
        <dbReference type="Pfam" id="PF04480"/>
    </source>
</evidence>
<dbReference type="InterPro" id="IPR047216">
    <property type="entry name" value="Endonuclease_DUF559_bact"/>
</dbReference>
<dbReference type="EMBL" id="CP051677">
    <property type="protein sequence ID" value="QJD80665.1"/>
    <property type="molecule type" value="Genomic_DNA"/>
</dbReference>
<dbReference type="RefSeq" id="WP_169552680.1">
    <property type="nucleotide sequence ID" value="NZ_CP051677.1"/>
</dbReference>
<gene>
    <name evidence="2" type="ORF">HH216_21270</name>
</gene>
<dbReference type="InterPro" id="IPR007569">
    <property type="entry name" value="DUF559"/>
</dbReference>
<keyword evidence="2" id="KW-0255">Endonuclease</keyword>
<keyword evidence="2" id="KW-0378">Hydrolase</keyword>
<evidence type="ECO:0000313" key="2">
    <source>
        <dbReference type="EMBL" id="QJD80665.1"/>
    </source>
</evidence>
<dbReference type="InterPro" id="IPR011335">
    <property type="entry name" value="Restrct_endonuc-II-like"/>
</dbReference>
<dbReference type="Gene3D" id="3.40.960.10">
    <property type="entry name" value="VSR Endonuclease"/>
    <property type="match status" value="1"/>
</dbReference>
<keyword evidence="2" id="KW-0540">Nuclease</keyword>
<organism evidence="2 3">
    <name type="scientific">Spirosoma rhododendri</name>
    <dbReference type="NCBI Taxonomy" id="2728024"/>
    <lineage>
        <taxon>Bacteria</taxon>
        <taxon>Pseudomonadati</taxon>
        <taxon>Bacteroidota</taxon>
        <taxon>Cytophagia</taxon>
        <taxon>Cytophagales</taxon>
        <taxon>Cytophagaceae</taxon>
        <taxon>Spirosoma</taxon>
    </lineage>
</organism>
<dbReference type="Pfam" id="PF04480">
    <property type="entry name" value="DUF559"/>
    <property type="match status" value="1"/>
</dbReference>
<dbReference type="PANTHER" id="PTHR38590">
    <property type="entry name" value="BLL0828 PROTEIN"/>
    <property type="match status" value="1"/>
</dbReference>
<reference evidence="2 3" key="1">
    <citation type="submission" date="2020-04" db="EMBL/GenBank/DDBJ databases">
        <title>Genome sequencing of novel species.</title>
        <authorList>
            <person name="Heo J."/>
            <person name="Kim S.-J."/>
            <person name="Kim J.-S."/>
            <person name="Hong S.-B."/>
            <person name="Kwon S.-W."/>
        </authorList>
    </citation>
    <scope>NUCLEOTIDE SEQUENCE [LARGE SCALE GENOMIC DNA]</scope>
    <source>
        <strain evidence="2 3">CJU-R4</strain>
    </source>
</reference>
<protein>
    <submittedName>
        <fullName evidence="2">Endonuclease domain-containing protein</fullName>
    </submittedName>
</protein>
<dbReference type="AlphaFoldDB" id="A0A7L5DRA9"/>
<proteinExistence type="predicted"/>